<organism evidence="5 6">
    <name type="scientific">Vitis vinifera</name>
    <name type="common">Grape</name>
    <dbReference type="NCBI Taxonomy" id="29760"/>
    <lineage>
        <taxon>Eukaryota</taxon>
        <taxon>Viridiplantae</taxon>
        <taxon>Streptophyta</taxon>
        <taxon>Embryophyta</taxon>
        <taxon>Tracheophyta</taxon>
        <taxon>Spermatophyta</taxon>
        <taxon>Magnoliopsida</taxon>
        <taxon>eudicotyledons</taxon>
        <taxon>Gunneridae</taxon>
        <taxon>Pentapetalae</taxon>
        <taxon>rosids</taxon>
        <taxon>Vitales</taxon>
        <taxon>Vitaceae</taxon>
        <taxon>Viteae</taxon>
        <taxon>Vitis</taxon>
    </lineage>
</organism>
<feature type="compositionally biased region" description="Basic residues" evidence="4">
    <location>
        <begin position="169"/>
        <end position="185"/>
    </location>
</feature>
<feature type="compositionally biased region" description="Polar residues" evidence="4">
    <location>
        <begin position="120"/>
        <end position="131"/>
    </location>
</feature>
<keyword evidence="2" id="KW-0863">Zinc-finger</keyword>
<dbReference type="GO" id="GO:0003714">
    <property type="term" value="F:transcription corepressor activity"/>
    <property type="evidence" value="ECO:0007669"/>
    <property type="project" value="InterPro"/>
</dbReference>
<evidence type="ECO:0000256" key="1">
    <source>
        <dbReference type="ARBA" id="ARBA00022723"/>
    </source>
</evidence>
<keyword evidence="1" id="KW-0479">Metal-binding</keyword>
<protein>
    <recommendedName>
        <fullName evidence="7">Zinc finger PHD-type domain-containing protein</fullName>
    </recommendedName>
</protein>
<sequence length="238" mass="26874">MEKQESVMNVLSCLLGLIAKHVRIREMVVPDVSLSEADAKEKKNGSIGPIVSNQLPPSQIRESKWQLAFLSYRVMASWKVHVIESSTVALIRDQIWNKAASQDLTNQRTCSMEGKRVSKKSQQANAISKPSSSREEGKLMDYVQKKDEGVDTHQHQPFPLVNSGEKGRKGLVCRPRKRKRRKKGYHGGQQSDSICIVCQYGGCLILCDHCPSSYHMECIYLEVSETCLATNHLFFYDT</sequence>
<feature type="region of interest" description="Disordered" evidence="4">
    <location>
        <begin position="110"/>
        <end position="138"/>
    </location>
</feature>
<reference evidence="5 6" key="1">
    <citation type="journal article" date="2018" name="PLoS Genet.">
        <title>Population sequencing reveals clonal diversity and ancestral inbreeding in the grapevine cultivar Chardonnay.</title>
        <authorList>
            <person name="Roach M.J."/>
            <person name="Johnson D.L."/>
            <person name="Bohlmann J."/>
            <person name="van Vuuren H.J."/>
            <person name="Jones S.J."/>
            <person name="Pretorius I.S."/>
            <person name="Schmidt S.A."/>
            <person name="Borneman A.R."/>
        </authorList>
    </citation>
    <scope>NUCLEOTIDE SEQUENCE [LARGE SCALE GENOMIC DNA]</scope>
    <source>
        <strain evidence="6">cv. Chardonnay</strain>
        <tissue evidence="5">Leaf</tissue>
    </source>
</reference>
<keyword evidence="3" id="KW-0862">Zinc</keyword>
<dbReference type="Gene3D" id="3.30.40.10">
    <property type="entry name" value="Zinc/RING finger domain, C3HC4 (zinc finger)"/>
    <property type="match status" value="1"/>
</dbReference>
<dbReference type="Proteomes" id="UP000288805">
    <property type="component" value="Unassembled WGS sequence"/>
</dbReference>
<dbReference type="GO" id="GO:0008270">
    <property type="term" value="F:zinc ion binding"/>
    <property type="evidence" value="ECO:0007669"/>
    <property type="project" value="UniProtKB-KW"/>
</dbReference>
<dbReference type="PANTHER" id="PTHR46309:SF14">
    <property type="entry name" value="PHD-TYPE DOMAIN-CONTAINING PROTEIN"/>
    <property type="match status" value="1"/>
</dbReference>
<evidence type="ECO:0000256" key="3">
    <source>
        <dbReference type="ARBA" id="ARBA00022833"/>
    </source>
</evidence>
<accession>A0A438D206</accession>
<dbReference type="InterPro" id="IPR013083">
    <property type="entry name" value="Znf_RING/FYVE/PHD"/>
</dbReference>
<evidence type="ECO:0000313" key="5">
    <source>
        <dbReference type="EMBL" id="RVW29499.1"/>
    </source>
</evidence>
<evidence type="ECO:0008006" key="7">
    <source>
        <dbReference type="Google" id="ProtNLM"/>
    </source>
</evidence>
<feature type="region of interest" description="Disordered" evidence="4">
    <location>
        <begin position="153"/>
        <end position="189"/>
    </location>
</feature>
<dbReference type="InterPro" id="IPR011011">
    <property type="entry name" value="Znf_FYVE_PHD"/>
</dbReference>
<dbReference type="SUPFAM" id="SSF57903">
    <property type="entry name" value="FYVE/PHD zinc finger"/>
    <property type="match status" value="1"/>
</dbReference>
<name>A0A438D206_VITVI</name>
<dbReference type="InterPro" id="IPR042163">
    <property type="entry name" value="PHF12"/>
</dbReference>
<dbReference type="AlphaFoldDB" id="A0A438D206"/>
<evidence type="ECO:0000256" key="2">
    <source>
        <dbReference type="ARBA" id="ARBA00022771"/>
    </source>
</evidence>
<evidence type="ECO:0000313" key="6">
    <source>
        <dbReference type="Proteomes" id="UP000288805"/>
    </source>
</evidence>
<dbReference type="PANTHER" id="PTHR46309">
    <property type="entry name" value="PHD FINGER PROTEIN 12"/>
    <property type="match status" value="1"/>
</dbReference>
<dbReference type="EMBL" id="QGNW01001839">
    <property type="protein sequence ID" value="RVW29499.1"/>
    <property type="molecule type" value="Genomic_DNA"/>
</dbReference>
<proteinExistence type="predicted"/>
<comment type="caution">
    <text evidence="5">The sequence shown here is derived from an EMBL/GenBank/DDBJ whole genome shotgun (WGS) entry which is preliminary data.</text>
</comment>
<gene>
    <name evidence="5" type="ORF">CK203_077376</name>
</gene>
<evidence type="ECO:0000256" key="4">
    <source>
        <dbReference type="SAM" id="MobiDB-lite"/>
    </source>
</evidence>